<dbReference type="PANTHER" id="PTHR48079:SF6">
    <property type="entry name" value="NAD(P)-BINDING DOMAIN-CONTAINING PROTEIN-RELATED"/>
    <property type="match status" value="1"/>
</dbReference>
<dbReference type="Pfam" id="PF01370">
    <property type="entry name" value="Epimerase"/>
    <property type="match status" value="1"/>
</dbReference>
<feature type="domain" description="NAD-dependent epimerase/dehydratase" evidence="1">
    <location>
        <begin position="10"/>
        <end position="218"/>
    </location>
</feature>
<protein>
    <submittedName>
        <fullName evidence="2">NAD-dependent epimerase/dehydratase</fullName>
    </submittedName>
</protein>
<dbReference type="GO" id="GO:0005737">
    <property type="term" value="C:cytoplasm"/>
    <property type="evidence" value="ECO:0007669"/>
    <property type="project" value="TreeGrafter"/>
</dbReference>
<dbReference type="InterPro" id="IPR001509">
    <property type="entry name" value="Epimerase_deHydtase"/>
</dbReference>
<accession>A4CAB1</accession>
<evidence type="ECO:0000313" key="3">
    <source>
        <dbReference type="Proteomes" id="UP000006201"/>
    </source>
</evidence>
<dbReference type="InterPro" id="IPR036291">
    <property type="entry name" value="NAD(P)-bd_dom_sf"/>
</dbReference>
<dbReference type="eggNOG" id="COG0451">
    <property type="taxonomic scope" value="Bacteria"/>
</dbReference>
<dbReference type="Proteomes" id="UP000006201">
    <property type="component" value="Unassembled WGS sequence"/>
</dbReference>
<evidence type="ECO:0000259" key="1">
    <source>
        <dbReference type="Pfam" id="PF01370"/>
    </source>
</evidence>
<sequence>MTTPLEQKKALVLGATGGIGSEVVRQLNNAGWHIHALKRGTHQTPENNNITWFQGDALNQADVETAAVGCQIILHGVNPPGYKNWGELVLPMLDNTITVAKKIGACIVLPGTVYNYGQNAFPSVNEASPQNPETKKGLIRVEMERRLQNFAMQGGRVIIVRAGDFFGPSAANSWFSQGLIKPNKPIKNISNPSTIHVGHQWAYLPDVAKTMVKLIEIRDTLDAFATFHMNGFWDEDGKQMAKAICRVVERHMGETPNISTFPWWLMHLIAPFNTTIKELIEMKYLWKQPVRMKNNKLLQLLGEEPSTPIDKAIEDTLIALNCLT</sequence>
<organism evidence="2 3">
    <name type="scientific">Pseudoalteromonas tunicata D2</name>
    <dbReference type="NCBI Taxonomy" id="87626"/>
    <lineage>
        <taxon>Bacteria</taxon>
        <taxon>Pseudomonadati</taxon>
        <taxon>Pseudomonadota</taxon>
        <taxon>Gammaproteobacteria</taxon>
        <taxon>Alteromonadales</taxon>
        <taxon>Pseudoalteromonadaceae</taxon>
        <taxon>Pseudoalteromonas</taxon>
    </lineage>
</organism>
<dbReference type="AlphaFoldDB" id="A4CAB1"/>
<dbReference type="PANTHER" id="PTHR48079">
    <property type="entry name" value="PROTEIN YEEZ"/>
    <property type="match status" value="1"/>
</dbReference>
<dbReference type="InterPro" id="IPR051783">
    <property type="entry name" value="NAD(P)-dependent_oxidoreduct"/>
</dbReference>
<dbReference type="SUPFAM" id="SSF51735">
    <property type="entry name" value="NAD(P)-binding Rossmann-fold domains"/>
    <property type="match status" value="1"/>
</dbReference>
<gene>
    <name evidence="2" type="ORF">PTD2_20927</name>
</gene>
<dbReference type="OrthoDB" id="112777at2"/>
<dbReference type="EMBL" id="AAOH01000004">
    <property type="protein sequence ID" value="EAR28319.1"/>
    <property type="molecule type" value="Genomic_DNA"/>
</dbReference>
<comment type="caution">
    <text evidence="2">The sequence shown here is derived from an EMBL/GenBank/DDBJ whole genome shotgun (WGS) entry which is preliminary data.</text>
</comment>
<dbReference type="HOGENOM" id="CLU_049717_0_0_6"/>
<name>A4CAB1_9GAMM</name>
<proteinExistence type="predicted"/>
<reference evidence="2 3" key="1">
    <citation type="submission" date="2006-02" db="EMBL/GenBank/DDBJ databases">
        <authorList>
            <person name="Moran M.A."/>
            <person name="Kjelleberg S."/>
            <person name="Egan S."/>
            <person name="Saunders N."/>
            <person name="Thomas T."/>
            <person name="Ferriera S."/>
            <person name="Johnson J."/>
            <person name="Kravitz S."/>
            <person name="Halpern A."/>
            <person name="Remington K."/>
            <person name="Beeson K."/>
            <person name="Tran B."/>
            <person name="Rogers Y.-H."/>
            <person name="Friedman R."/>
            <person name="Venter J.C."/>
        </authorList>
    </citation>
    <scope>NUCLEOTIDE SEQUENCE [LARGE SCALE GENOMIC DNA]</scope>
    <source>
        <strain evidence="2 3">D2</strain>
    </source>
</reference>
<dbReference type="STRING" id="87626.PTD2_20927"/>
<dbReference type="RefSeq" id="WP_009840150.1">
    <property type="nucleotide sequence ID" value="NZ_CH959301.1"/>
</dbReference>
<dbReference type="Gene3D" id="3.40.50.720">
    <property type="entry name" value="NAD(P)-binding Rossmann-like Domain"/>
    <property type="match status" value="1"/>
</dbReference>
<keyword evidence="3" id="KW-1185">Reference proteome</keyword>
<evidence type="ECO:0000313" key="2">
    <source>
        <dbReference type="EMBL" id="EAR28319.1"/>
    </source>
</evidence>
<dbReference type="GO" id="GO:0004029">
    <property type="term" value="F:aldehyde dehydrogenase (NAD+) activity"/>
    <property type="evidence" value="ECO:0007669"/>
    <property type="project" value="TreeGrafter"/>
</dbReference>